<feature type="compositionally biased region" description="Basic and acidic residues" evidence="1">
    <location>
        <begin position="993"/>
        <end position="1003"/>
    </location>
</feature>
<feature type="compositionally biased region" description="Low complexity" evidence="1">
    <location>
        <begin position="1129"/>
        <end position="1140"/>
    </location>
</feature>
<dbReference type="GeneID" id="40307895"/>
<accession>A0A2A9LY81</accession>
<feature type="region of interest" description="Disordered" evidence="1">
    <location>
        <begin position="1121"/>
        <end position="1160"/>
    </location>
</feature>
<feature type="region of interest" description="Disordered" evidence="1">
    <location>
        <begin position="778"/>
        <end position="806"/>
    </location>
</feature>
<feature type="compositionally biased region" description="Low complexity" evidence="1">
    <location>
        <begin position="103"/>
        <end position="114"/>
    </location>
</feature>
<dbReference type="RefSeq" id="XP_029215417.1">
    <property type="nucleotide sequence ID" value="XM_029361517.1"/>
</dbReference>
<feature type="compositionally biased region" description="Basic and acidic residues" evidence="1">
    <location>
        <begin position="158"/>
        <end position="173"/>
    </location>
</feature>
<feature type="region of interest" description="Disordered" evidence="1">
    <location>
        <begin position="986"/>
        <end position="1072"/>
    </location>
</feature>
<feature type="compositionally biased region" description="Polar residues" evidence="1">
    <location>
        <begin position="1526"/>
        <end position="1535"/>
    </location>
</feature>
<evidence type="ECO:0000313" key="3">
    <source>
        <dbReference type="Proteomes" id="UP000224006"/>
    </source>
</evidence>
<feature type="compositionally biased region" description="Basic and acidic residues" evidence="1">
    <location>
        <begin position="550"/>
        <end position="563"/>
    </location>
</feature>
<proteinExistence type="predicted"/>
<keyword evidence="3" id="KW-1185">Reference proteome</keyword>
<dbReference type="EMBL" id="NWUJ01000015">
    <property type="protein sequence ID" value="PFH31408.1"/>
    <property type="molecule type" value="Genomic_DNA"/>
</dbReference>
<feature type="compositionally biased region" description="Low complexity" evidence="1">
    <location>
        <begin position="1595"/>
        <end position="1613"/>
    </location>
</feature>
<dbReference type="Proteomes" id="UP000224006">
    <property type="component" value="Unassembled WGS sequence"/>
</dbReference>
<feature type="compositionally biased region" description="Low complexity" evidence="1">
    <location>
        <begin position="525"/>
        <end position="537"/>
    </location>
</feature>
<comment type="caution">
    <text evidence="2">The sequence shown here is derived from an EMBL/GenBank/DDBJ whole genome shotgun (WGS) entry which is preliminary data.</text>
</comment>
<feature type="region of interest" description="Disordered" evidence="1">
    <location>
        <begin position="1"/>
        <end position="74"/>
    </location>
</feature>
<feature type="region of interest" description="Disordered" evidence="1">
    <location>
        <begin position="426"/>
        <end position="457"/>
    </location>
</feature>
<feature type="region of interest" description="Disordered" evidence="1">
    <location>
        <begin position="1349"/>
        <end position="1390"/>
    </location>
</feature>
<protein>
    <submittedName>
        <fullName evidence="2">Uncharacterized protein</fullName>
    </submittedName>
</protein>
<dbReference type="KEGG" id="bbes:BESB_028430"/>
<feature type="region of interest" description="Disordered" evidence="1">
    <location>
        <begin position="500"/>
        <end position="574"/>
    </location>
</feature>
<feature type="region of interest" description="Disordered" evidence="1">
    <location>
        <begin position="310"/>
        <end position="342"/>
    </location>
</feature>
<feature type="compositionally biased region" description="Polar residues" evidence="1">
    <location>
        <begin position="1432"/>
        <end position="1444"/>
    </location>
</feature>
<feature type="region of interest" description="Disordered" evidence="1">
    <location>
        <begin position="1417"/>
        <end position="1468"/>
    </location>
</feature>
<feature type="compositionally biased region" description="Basic and acidic residues" evidence="1">
    <location>
        <begin position="913"/>
        <end position="925"/>
    </location>
</feature>
<feature type="compositionally biased region" description="Low complexity" evidence="1">
    <location>
        <begin position="646"/>
        <end position="671"/>
    </location>
</feature>
<feature type="compositionally biased region" description="Pro residues" evidence="1">
    <location>
        <begin position="323"/>
        <end position="335"/>
    </location>
</feature>
<feature type="compositionally biased region" description="Basic and acidic residues" evidence="1">
    <location>
        <begin position="1349"/>
        <end position="1371"/>
    </location>
</feature>
<feature type="compositionally biased region" description="Polar residues" evidence="1">
    <location>
        <begin position="122"/>
        <end position="137"/>
    </location>
</feature>
<gene>
    <name evidence="2" type="ORF">BESB_028430</name>
</gene>
<reference evidence="2 3" key="1">
    <citation type="submission" date="2017-09" db="EMBL/GenBank/DDBJ databases">
        <title>Genome sequencing of Besnoitia besnoiti strain Bb-Ger1.</title>
        <authorList>
            <person name="Schares G."/>
            <person name="Venepally P."/>
            <person name="Lorenzi H.A."/>
        </authorList>
    </citation>
    <scope>NUCLEOTIDE SEQUENCE [LARGE SCALE GENOMIC DNA]</scope>
    <source>
        <strain evidence="2 3">Bb-Ger1</strain>
    </source>
</reference>
<name>A0A2A9LY81_BESBE</name>
<feature type="region of interest" description="Disordered" evidence="1">
    <location>
        <begin position="630"/>
        <end position="680"/>
    </location>
</feature>
<sequence length="1753" mass="185562">MPVATLSPFSARGRAPVGRSTAAGSRRRPSSSVETPVSEGSERGGFASLLSSPACSPAEGKGERAAPSSAYPSRLRKDINARLVSPSALSSAPFCAAVSFPAASHASSRASARPEWGERASSPESCRSSGSLRQANASEGERGAWGGVSASRALTGSGKEDPHEGRRGASQETRRRRASEAASPSSSAIVPLGARSERGRGREGVGGKILVALRGTAIHPIWLLAFHGVRLKRSALISLNLVEACEVLQRLHAPDRDSQRPELGGEVEKPSPSLLLLFCLLGAIAEVHLRQQHLLARDLKVLRLKLQSAESGEPTERRAPPASGSPPRSPSPRPSRAPAAAAPWTLRPRLPVGEGLLSAELYFEALAGPGGRKKASAFRKRKRRKQEIEAFLEDVRRKEGAALALLPSGAEFAPFAFFDSAKDASPSHAFGDTGQASRRRAGAFTQPPGEGPLSSSSAFALPAHGGLNAFAASFDHSGDLLALSRDSATFGALGRRSSISSFSSSVSDQGRNWPDGREAGGGPRGSPSPFASRSPSSLDALSPLFPRSPGLERDAADPADAREATTSSSFAFGSSALDRRDEGLTALVTPPHRRSGASWATEAGFAGLGVEFPAEEYPVGVAIDPRVASPIRVGGEPYAPGRDSEGASSESGRLSSRISSSLSGASSLGRGTPDRPNSSQDWRRISAWAEAHALPEEGGDGARGDFRLSAVGRFPRDEGELGIWREAGEDDALGRDVSAFFDGGLDADLFFAPGDGEVGTGGIPESQTETPTLLALPWEDGAGEGEDGKAAPRKRQRQEKQSSRLTWDAQEQRLAFHAWSARSLTPYDPRNALSGGTLLQAAVAEVYRKLELEAERERRLAFASWCPALLRRPPSEVRAAFVALAFQDALQRRREETVQAERILRVTASGETSKSKKDSGARKADAGYLLDPRDGGLPSGDLLLQRQLWNALLDAEAAKPRLPASLSWDAVQWRSPAERAALAAAGAWSAGERGPEGGVRRAGGDAAAPTGAGGQGRAGSPAFEPRWSARLQPRGPRGASRASEGDRGFGPVPGEEDPAHITQRARDAADRRELALQRRRWGDGSGGLTADGDPYFGDEAAFLGDDFCSNDPFPVGQDTLDRPTHAWRDGPAPDGDAGAPLELEEDEETAEQRSEKQNQLGPSAWNLLAAVKHRVSAAFSSAAIHSGRGERMDEAFFSPKKESYAAPAVSLHSLICGHSRATAACAFRDALLLHAKGFFDLEQEAPRFEATRARDDRDNSWIDAKERRDEGRRIKREDAAREEGQPAFPPVYIHLTPQKPSKPSRSRTPPSPDLSASAPLRATPAKKCATGIGASDLEEELRGRRLLLKKERATGLERGGRPMPSRPHEEFAYSASAPHGDGKFRGDAEGLDSAGAHVSRVVKPQLQPWSLEAGVGEKAGKEGAAGHASASVSRRTSMASSGSADTARYGREAAASRPGPAGKLAKCEKDEKMLKKQESARRALLSQMGVDGADVVVEIEAEADLESCVSASLKRRSRPETPAASRLSSSVCSFTPRSQSGGGRRPLPPLSPSSVASFASARSANLSLAAASESRKRDEASGADASLEVEARAGATPSGEAAAGQAAAPSQPTEEGETRSEGEEGDEDFLVTDEDVEAAVETMVAQLLHVLNEQDRVHSGHLIDWYIAEYVAERGYGEAETERGSSSRASGGETGASRAAVWRRKLHGALETLFEENVLCGEEVAHDNTDTAWRVYWLTGVAAVGALSEEEDS</sequence>
<feature type="region of interest" description="Disordered" evidence="1">
    <location>
        <begin position="1591"/>
        <end position="1627"/>
    </location>
</feature>
<dbReference type="OrthoDB" id="332783at2759"/>
<evidence type="ECO:0000313" key="2">
    <source>
        <dbReference type="EMBL" id="PFH31408.1"/>
    </source>
</evidence>
<feature type="region of interest" description="Disordered" evidence="1">
    <location>
        <begin position="1262"/>
        <end position="1327"/>
    </location>
</feature>
<feature type="compositionally biased region" description="Low complexity" evidence="1">
    <location>
        <begin position="1296"/>
        <end position="1320"/>
    </location>
</feature>
<feature type="region of interest" description="Disordered" evidence="1">
    <location>
        <begin position="103"/>
        <end position="201"/>
    </location>
</feature>
<organism evidence="2 3">
    <name type="scientific">Besnoitia besnoiti</name>
    <name type="common">Apicomplexan protozoan</name>
    <dbReference type="NCBI Taxonomy" id="94643"/>
    <lineage>
        <taxon>Eukaryota</taxon>
        <taxon>Sar</taxon>
        <taxon>Alveolata</taxon>
        <taxon>Apicomplexa</taxon>
        <taxon>Conoidasida</taxon>
        <taxon>Coccidia</taxon>
        <taxon>Eucoccidiorida</taxon>
        <taxon>Eimeriorina</taxon>
        <taxon>Sarcocystidae</taxon>
        <taxon>Besnoitia</taxon>
    </lineage>
</organism>
<dbReference type="VEuPathDB" id="ToxoDB:BESB_028430"/>
<feature type="compositionally biased region" description="Basic and acidic residues" evidence="1">
    <location>
        <begin position="1262"/>
        <end position="1284"/>
    </location>
</feature>
<evidence type="ECO:0000256" key="1">
    <source>
        <dbReference type="SAM" id="MobiDB-lite"/>
    </source>
</evidence>
<feature type="compositionally biased region" description="Low complexity" evidence="1">
    <location>
        <begin position="564"/>
        <end position="574"/>
    </location>
</feature>
<feature type="region of interest" description="Disordered" evidence="1">
    <location>
        <begin position="908"/>
        <end position="928"/>
    </location>
</feature>
<feature type="region of interest" description="Disordered" evidence="1">
    <location>
        <begin position="1511"/>
        <end position="1555"/>
    </location>
</feature>
<feature type="compositionally biased region" description="Low complexity" evidence="1">
    <location>
        <begin position="47"/>
        <end position="58"/>
    </location>
</feature>